<dbReference type="EMBL" id="FMSV02000555">
    <property type="protein sequence ID" value="SEH08652.1"/>
    <property type="molecule type" value="Genomic_DNA"/>
</dbReference>
<dbReference type="Gene3D" id="3.30.310.70">
    <property type="entry name" value="TT1751-like domain"/>
    <property type="match status" value="1"/>
</dbReference>
<dbReference type="InterPro" id="IPR035923">
    <property type="entry name" value="TT1751-like_sf"/>
</dbReference>
<evidence type="ECO:0008006" key="3">
    <source>
        <dbReference type="Google" id="ProtNLM"/>
    </source>
</evidence>
<dbReference type="Proteomes" id="UP000236724">
    <property type="component" value="Unassembled WGS sequence"/>
</dbReference>
<accession>A0A1H6FF09</accession>
<organism evidence="1 2">
    <name type="scientific">Candidatus Venteria ishoeyi</name>
    <dbReference type="NCBI Taxonomy" id="1899563"/>
    <lineage>
        <taxon>Bacteria</taxon>
        <taxon>Pseudomonadati</taxon>
        <taxon>Pseudomonadota</taxon>
        <taxon>Gammaproteobacteria</taxon>
        <taxon>Thiotrichales</taxon>
        <taxon>Thiotrichaceae</taxon>
        <taxon>Venteria</taxon>
    </lineage>
</organism>
<dbReference type="CDD" id="cd14797">
    <property type="entry name" value="DUF302"/>
    <property type="match status" value="1"/>
</dbReference>
<proteinExistence type="predicted"/>
<dbReference type="SUPFAM" id="SSF103247">
    <property type="entry name" value="TT1751-like"/>
    <property type="match status" value="1"/>
</dbReference>
<sequence length="190" mass="20995">MIKNLLAFIGFLSIIALAATAFYISSIIKSFDPEAPRMYTEFISNLVRDKNPASAMVWKVPVDEGISAEDVKESMKSLATGNNILFVGESPFYKQAEAVTGKPYRHVAFMSFCDVRVGMLMADYDNAYTALMPCTISLVEDQQGKLWLFSLNMDFLIYGGKTLPPELKQAAIKVKNNLQAVIQGAAKGEF</sequence>
<dbReference type="RefSeq" id="WP_286019569.1">
    <property type="nucleotide sequence ID" value="NZ_FMSV02000555.1"/>
</dbReference>
<reference evidence="1 2" key="1">
    <citation type="submission" date="2016-10" db="EMBL/GenBank/DDBJ databases">
        <authorList>
            <person name="de Groot N.N."/>
        </authorList>
    </citation>
    <scope>NUCLEOTIDE SEQUENCE [LARGE SCALE GENOMIC DNA]</scope>
    <source>
        <strain evidence="1">MBHS1</strain>
    </source>
</reference>
<keyword evidence="2" id="KW-1185">Reference proteome</keyword>
<dbReference type="AlphaFoldDB" id="A0A1H6FF09"/>
<name>A0A1H6FF09_9GAMM</name>
<protein>
    <recommendedName>
        <fullName evidence="3">DUF302 domain-containing protein</fullName>
    </recommendedName>
</protein>
<evidence type="ECO:0000313" key="2">
    <source>
        <dbReference type="Proteomes" id="UP000236724"/>
    </source>
</evidence>
<gene>
    <name evidence="1" type="ORF">MBHS_04544</name>
</gene>
<evidence type="ECO:0000313" key="1">
    <source>
        <dbReference type="EMBL" id="SEH08652.1"/>
    </source>
</evidence>
<dbReference type="InterPro" id="IPR005180">
    <property type="entry name" value="DUF302"/>
</dbReference>